<evidence type="ECO:0000313" key="4">
    <source>
        <dbReference type="EMBL" id="GAX13012.1"/>
    </source>
</evidence>
<feature type="compositionally biased region" description="Basic and acidic residues" evidence="1">
    <location>
        <begin position="77"/>
        <end position="95"/>
    </location>
</feature>
<feature type="transmembrane region" description="Helical" evidence="2">
    <location>
        <begin position="517"/>
        <end position="536"/>
    </location>
</feature>
<dbReference type="InterPro" id="IPR006685">
    <property type="entry name" value="MscS_channel_2nd"/>
</dbReference>
<dbReference type="GO" id="GO:0016020">
    <property type="term" value="C:membrane"/>
    <property type="evidence" value="ECO:0007669"/>
    <property type="project" value="InterPro"/>
</dbReference>
<feature type="compositionally biased region" description="Acidic residues" evidence="1">
    <location>
        <begin position="307"/>
        <end position="316"/>
    </location>
</feature>
<proteinExistence type="predicted"/>
<name>A0A1Z5JGJ9_FISSO</name>
<organism evidence="4 5">
    <name type="scientific">Fistulifera solaris</name>
    <name type="common">Oleaginous diatom</name>
    <dbReference type="NCBI Taxonomy" id="1519565"/>
    <lineage>
        <taxon>Eukaryota</taxon>
        <taxon>Sar</taxon>
        <taxon>Stramenopiles</taxon>
        <taxon>Ochrophyta</taxon>
        <taxon>Bacillariophyta</taxon>
        <taxon>Bacillariophyceae</taxon>
        <taxon>Bacillariophycidae</taxon>
        <taxon>Naviculales</taxon>
        <taxon>Naviculaceae</taxon>
        <taxon>Fistulifera</taxon>
    </lineage>
</organism>
<evidence type="ECO:0000256" key="2">
    <source>
        <dbReference type="SAM" id="Phobius"/>
    </source>
</evidence>
<dbReference type="OrthoDB" id="46323at2759"/>
<feature type="compositionally biased region" description="Basic and acidic residues" evidence="1">
    <location>
        <begin position="417"/>
        <end position="426"/>
    </location>
</feature>
<dbReference type="InParanoid" id="A0A1Z5JGJ9"/>
<keyword evidence="2" id="KW-0812">Transmembrane</keyword>
<dbReference type="Pfam" id="PF00924">
    <property type="entry name" value="MS_channel_2nd"/>
    <property type="match status" value="1"/>
</dbReference>
<feature type="region of interest" description="Disordered" evidence="1">
    <location>
        <begin position="56"/>
        <end position="105"/>
    </location>
</feature>
<dbReference type="AlphaFoldDB" id="A0A1Z5JGJ9"/>
<feature type="compositionally biased region" description="Basic and acidic residues" evidence="1">
    <location>
        <begin position="268"/>
        <end position="278"/>
    </location>
</feature>
<feature type="region of interest" description="Disordered" evidence="1">
    <location>
        <begin position="268"/>
        <end position="348"/>
    </location>
</feature>
<feature type="compositionally biased region" description="Polar residues" evidence="1">
    <location>
        <begin position="61"/>
        <end position="71"/>
    </location>
</feature>
<dbReference type="Gene3D" id="2.30.30.60">
    <property type="match status" value="1"/>
</dbReference>
<dbReference type="GO" id="GO:0006874">
    <property type="term" value="P:intracellular calcium ion homeostasis"/>
    <property type="evidence" value="ECO:0007669"/>
    <property type="project" value="TreeGrafter"/>
</dbReference>
<keyword evidence="5" id="KW-1185">Reference proteome</keyword>
<feature type="compositionally biased region" description="Polar residues" evidence="1">
    <location>
        <begin position="279"/>
        <end position="303"/>
    </location>
</feature>
<feature type="transmembrane region" description="Helical" evidence="2">
    <location>
        <begin position="618"/>
        <end position="639"/>
    </location>
</feature>
<dbReference type="InterPro" id="IPR023408">
    <property type="entry name" value="MscS_beta-dom_sf"/>
</dbReference>
<dbReference type="EMBL" id="BDSP01000060">
    <property type="protein sequence ID" value="GAX13012.1"/>
    <property type="molecule type" value="Genomic_DNA"/>
</dbReference>
<protein>
    <recommendedName>
        <fullName evidence="3">Mechanosensitive ion channel MscS domain-containing protein</fullName>
    </recommendedName>
</protein>
<feature type="transmembrane region" description="Helical" evidence="2">
    <location>
        <begin position="972"/>
        <end position="989"/>
    </location>
</feature>
<dbReference type="PANTHER" id="PTHR31323:SF1">
    <property type="entry name" value="MECHANOSENSITIVE ION CHANNEL PROTEIN"/>
    <property type="match status" value="1"/>
</dbReference>
<comment type="caution">
    <text evidence="4">The sequence shown here is derived from an EMBL/GenBank/DDBJ whole genome shotgun (WGS) entry which is preliminary data.</text>
</comment>
<feature type="region of interest" description="Disordered" evidence="1">
    <location>
        <begin position="408"/>
        <end position="441"/>
    </location>
</feature>
<keyword evidence="2" id="KW-1133">Transmembrane helix</keyword>
<sequence>MSAEAADAVDTENDATQELMERLESLGVTNLSMENASTIPRSNTYRAVPSVSDLFGPSVAQHGNSSENHQPSPDFVKATKKDAPDDTTRANDHNDSSTGISYEQGYYADPSRANDFYSNLRASIRAAEHPLENSVTETNPLPSNDMTNRPMHLSIPNIAANTLHRPRDHHRNVSWSDELGSNIFLEVEQSHRARAEDFSLGSYPTSKDHPMHRTHRPTKSVISLSDATAFSLLTSSPHPRRVVLEDVLKYNPLETEAETLIMRVLEEQENANRDRAETDTSALTTNITDDTNNVSPAGRQKSSPEVKDDESDDDSEFQPFIDDKRAGNETPGSVPVHIRSMRRSHQRQNTIESQLMEITEVLEELGANPSISEQELQPHSADLSSGATFAENAALIFRNAKVDREREDTGSVITDIEQGRHDDASRHSQQSGKFDFGANKGNTVDQKLSHVEEGCDEEETGSHQEHPPYLGQSTPKQTGLWNNMSTNAQSCMDPKHIIKFVSFLSSRSSVLRYYAKVYAAIVAPLIGISLILFYLADNPSTGILNYNVTSVFDPETNETALVNIKGEEFQAQTASASWWLLFIVRQLTLLSAAALIQLMIVDYCCVTTEIAPKCVGRLATLFIVQSKGWPFVVFFWGILDFSFLSGKTPWADHWAYWQDVIGLFNYQNPSGSVPSSELYIRILCIAVAITLVVSLKRLWLGLALGRKTYRFYAEDLTRVMRKICLLSKAVVATNKAARSMTCSRRTRDKRRLRIHPDQYIHLVQYQTREGSDMEGQGKCDNSTKQSFASESIHVMSGNGLIIRDPEDIKGHRVLSQAEKTRLNELLGFWEEPEKEYSIGESIPISAVSQFRHSMKVLKDRFMFGTPFGETSSRENLVINAQKLFQTLRGLDEESEETMEISFDVLALAAIDDHGNLDEVALKELIRILRPDRNGKLKLLDFVKSFDAVYKEAKLLSAGVRNCEKIDKAFENVFDVIFYLIALCIILNQLGLSPLALFLSLSSFVLAFAFMIGSASSRMFEGWLMVLLQRPYDIGDRIHVSNVQSDSNLEGSFGWIVTDVTLYTTTVIFQPNNERATISNGSMASSRIINAARSPKAVVFINLKFSTSVPYERLKVYEEALRKFIRNRPREWASFITFRVLKIQVEQGFIEYITILQHRLAWQDIFAIQESRSEVAAFCHELSKKMGMHYKSPPLPVSLAIVKSDPSIMGGLAETPLGEDSLYSEIVSANALFDRLHSNDAAE</sequence>
<dbReference type="Proteomes" id="UP000198406">
    <property type="component" value="Unassembled WGS sequence"/>
</dbReference>
<keyword evidence="2" id="KW-0472">Membrane</keyword>
<feature type="transmembrane region" description="Helical" evidence="2">
    <location>
        <begin position="578"/>
        <end position="606"/>
    </location>
</feature>
<feature type="transmembrane region" description="Helical" evidence="2">
    <location>
        <begin position="678"/>
        <end position="700"/>
    </location>
</feature>
<dbReference type="GO" id="GO:0005262">
    <property type="term" value="F:calcium channel activity"/>
    <property type="evidence" value="ECO:0007669"/>
    <property type="project" value="TreeGrafter"/>
</dbReference>
<evidence type="ECO:0000259" key="3">
    <source>
        <dbReference type="Pfam" id="PF00924"/>
    </source>
</evidence>
<feature type="domain" description="Mechanosensitive ion channel MscS" evidence="3">
    <location>
        <begin position="1021"/>
        <end position="1091"/>
    </location>
</feature>
<reference evidence="4 5" key="1">
    <citation type="journal article" date="2015" name="Plant Cell">
        <title>Oil accumulation by the oleaginous diatom Fistulifera solaris as revealed by the genome and transcriptome.</title>
        <authorList>
            <person name="Tanaka T."/>
            <person name="Maeda Y."/>
            <person name="Veluchamy A."/>
            <person name="Tanaka M."/>
            <person name="Abida H."/>
            <person name="Marechal E."/>
            <person name="Bowler C."/>
            <person name="Muto M."/>
            <person name="Sunaga Y."/>
            <person name="Tanaka M."/>
            <person name="Yoshino T."/>
            <person name="Taniguchi T."/>
            <person name="Fukuda Y."/>
            <person name="Nemoto M."/>
            <person name="Matsumoto M."/>
            <person name="Wong P.S."/>
            <person name="Aburatani S."/>
            <person name="Fujibuchi W."/>
        </authorList>
    </citation>
    <scope>NUCLEOTIDE SEQUENCE [LARGE SCALE GENOMIC DNA]</scope>
    <source>
        <strain evidence="4 5">JPCC DA0580</strain>
    </source>
</reference>
<evidence type="ECO:0000256" key="1">
    <source>
        <dbReference type="SAM" id="MobiDB-lite"/>
    </source>
</evidence>
<accession>A0A1Z5JGJ9</accession>
<gene>
    <name evidence="4" type="ORF">FisN_2Hh496</name>
</gene>
<evidence type="ECO:0000313" key="5">
    <source>
        <dbReference type="Proteomes" id="UP000198406"/>
    </source>
</evidence>
<dbReference type="PANTHER" id="PTHR31323">
    <property type="entry name" value="MECHANOSENSITIVE ION CHANNEL PROTEIN MSY2"/>
    <property type="match status" value="1"/>
</dbReference>